<comment type="caution">
    <text evidence="1">The sequence shown here is derived from an EMBL/GenBank/DDBJ whole genome shotgun (WGS) entry which is preliminary data.</text>
</comment>
<reference evidence="1 2" key="1">
    <citation type="submission" date="2015-01" db="EMBL/GenBank/DDBJ databases">
        <title>Evolution of Trichinella species and genotypes.</title>
        <authorList>
            <person name="Korhonen P.K."/>
            <person name="Edoardo P."/>
            <person name="Giuseppe L.R."/>
            <person name="Gasser R.B."/>
        </authorList>
    </citation>
    <scope>NUCLEOTIDE SEQUENCE [LARGE SCALE GENOMIC DNA]</scope>
    <source>
        <strain evidence="1">ISS417</strain>
    </source>
</reference>
<proteinExistence type="predicted"/>
<dbReference type="AlphaFoldDB" id="A0A0V0U1A9"/>
<evidence type="ECO:0000313" key="2">
    <source>
        <dbReference type="Proteomes" id="UP000055048"/>
    </source>
</evidence>
<evidence type="ECO:0000313" key="1">
    <source>
        <dbReference type="EMBL" id="KRX44663.1"/>
    </source>
</evidence>
<accession>A0A0V0U1A9</accession>
<name>A0A0V0U1A9_9BILA</name>
<keyword evidence="2" id="KW-1185">Reference proteome</keyword>
<dbReference type="EMBL" id="JYDJ01000091">
    <property type="protein sequence ID" value="KRX44663.1"/>
    <property type="molecule type" value="Genomic_DNA"/>
</dbReference>
<sequence>MKKPIKANAPFQNVVLFHGEFGQLHNLNLSFIAKTKEKVEILFLMRSVVIGRRMRKLFFVDKDCCCCCCFALEMVNFHCLYEFSTVSICISGKGGADI</sequence>
<dbReference type="Proteomes" id="UP000055048">
    <property type="component" value="Unassembled WGS sequence"/>
</dbReference>
<protein>
    <submittedName>
        <fullName evidence="1">Uncharacterized protein</fullName>
    </submittedName>
</protein>
<gene>
    <name evidence="1" type="ORF">T05_4975</name>
</gene>
<organism evidence="1 2">
    <name type="scientific">Trichinella murrelli</name>
    <dbReference type="NCBI Taxonomy" id="144512"/>
    <lineage>
        <taxon>Eukaryota</taxon>
        <taxon>Metazoa</taxon>
        <taxon>Ecdysozoa</taxon>
        <taxon>Nematoda</taxon>
        <taxon>Enoplea</taxon>
        <taxon>Dorylaimia</taxon>
        <taxon>Trichinellida</taxon>
        <taxon>Trichinellidae</taxon>
        <taxon>Trichinella</taxon>
    </lineage>
</organism>